<keyword evidence="1" id="KW-0812">Transmembrane</keyword>
<gene>
    <name evidence="2" type="ORF">CP960_04140</name>
</gene>
<sequence>MINIKNFTDFNSKELFFRFPLVFLFMFSCFILAIFEINEIFFLEKSFQGKLFLSSFSLIGFCLGIYLFFQRKQLDKIKKVLFFFVAFLTTYLGIFLYEDSVLYLIFAAFLTITFSNFLAVKSSNQSILSFNMKMNYSLAFAFFSSLILALGIKMIFLTLNYLFSITFFDKFIDEMMVFISIIVFPTLFLANIPKNIDPFIQTLELKKAVELLIKNILTPLILIYTVILYAYFIKIIILQELPQGDLSWIICTFLSLVILVKAFLKSISKQTVFTNIIDKYFVYIMILPIIFLDIAIYARVSEYGVTQLRYCLILLSIWFTFLIVLELVQKQFCIKSSLISMFLLLLVASITPLSSSNISLNSQFNRFKTFILQYENQELKKQFDLKELKLEKKVELTSIINYLSRSKKGMKLLNNYFNKEFKTKSEIFKFINMKESYSSFSNLRSKYIQGFELYNISYDSKGYTNVLPLMISEQDEKKEYIVNNSKLKAVLKDSVLNLELNNSSVSFDLKDIVNKWSKKGIKRIDSSNYKEAVFIKENNNISYKLNLQFLDINTKEQTFKVSYINAILMIKK</sequence>
<organism evidence="2 3">
    <name type="scientific">Malaciobacter halophilus</name>
    <dbReference type="NCBI Taxonomy" id="197482"/>
    <lineage>
        <taxon>Bacteria</taxon>
        <taxon>Pseudomonadati</taxon>
        <taxon>Campylobacterota</taxon>
        <taxon>Epsilonproteobacteria</taxon>
        <taxon>Campylobacterales</taxon>
        <taxon>Arcobacteraceae</taxon>
        <taxon>Malaciobacter</taxon>
    </lineage>
</organism>
<feature type="transmembrane region" description="Helical" evidence="1">
    <location>
        <begin position="175"/>
        <end position="192"/>
    </location>
</feature>
<feature type="transmembrane region" description="Helical" evidence="1">
    <location>
        <begin position="47"/>
        <end position="68"/>
    </location>
</feature>
<evidence type="ECO:0008006" key="4">
    <source>
        <dbReference type="Google" id="ProtNLM"/>
    </source>
</evidence>
<feature type="transmembrane region" description="Helical" evidence="1">
    <location>
        <begin position="280"/>
        <end position="300"/>
    </location>
</feature>
<evidence type="ECO:0000313" key="2">
    <source>
        <dbReference type="EMBL" id="PKI81471.1"/>
    </source>
</evidence>
<feature type="transmembrane region" description="Helical" evidence="1">
    <location>
        <begin position="246"/>
        <end position="264"/>
    </location>
</feature>
<keyword evidence="1" id="KW-1133">Transmembrane helix</keyword>
<dbReference type="PROSITE" id="PS51257">
    <property type="entry name" value="PROKAR_LIPOPROTEIN"/>
    <property type="match status" value="1"/>
</dbReference>
<feature type="transmembrane region" description="Helical" evidence="1">
    <location>
        <begin position="80"/>
        <end position="97"/>
    </location>
</feature>
<protein>
    <recommendedName>
        <fullName evidence="4">DUF4153 domain-containing protein</fullName>
    </recommendedName>
</protein>
<comment type="caution">
    <text evidence="2">The sequence shown here is derived from an EMBL/GenBank/DDBJ whole genome shotgun (WGS) entry which is preliminary data.</text>
</comment>
<dbReference type="OrthoDB" id="5349243at2"/>
<feature type="transmembrane region" description="Helical" evidence="1">
    <location>
        <begin position="15"/>
        <end position="35"/>
    </location>
</feature>
<feature type="transmembrane region" description="Helical" evidence="1">
    <location>
        <begin position="332"/>
        <end position="353"/>
    </location>
</feature>
<name>A0A2N1J4I9_9BACT</name>
<dbReference type="Proteomes" id="UP000233248">
    <property type="component" value="Unassembled WGS sequence"/>
</dbReference>
<dbReference type="InterPro" id="IPR025291">
    <property type="entry name" value="DUF4153"/>
</dbReference>
<dbReference type="RefSeq" id="WP_101184016.1">
    <property type="nucleotide sequence ID" value="NZ_CP031218.1"/>
</dbReference>
<reference evidence="2 3" key="1">
    <citation type="submission" date="2017-09" db="EMBL/GenBank/DDBJ databases">
        <title>Genomics of the genus Arcobacter.</title>
        <authorList>
            <person name="Perez-Cataluna A."/>
            <person name="Figueras M.J."/>
            <person name="Salas-Masso N."/>
        </authorList>
    </citation>
    <scope>NUCLEOTIDE SEQUENCE [LARGE SCALE GENOMIC DNA]</scope>
    <source>
        <strain evidence="2 3">DSM 18005</strain>
    </source>
</reference>
<proteinExistence type="predicted"/>
<dbReference type="Pfam" id="PF13687">
    <property type="entry name" value="DUF4153"/>
    <property type="match status" value="1"/>
</dbReference>
<dbReference type="KEGG" id="ahs:AHALO_1039"/>
<keyword evidence="3" id="KW-1185">Reference proteome</keyword>
<feature type="transmembrane region" description="Helical" evidence="1">
    <location>
        <begin position="103"/>
        <end position="120"/>
    </location>
</feature>
<evidence type="ECO:0000256" key="1">
    <source>
        <dbReference type="SAM" id="Phobius"/>
    </source>
</evidence>
<feature type="transmembrane region" description="Helical" evidence="1">
    <location>
        <begin position="306"/>
        <end position="325"/>
    </location>
</feature>
<keyword evidence="1" id="KW-0472">Membrane</keyword>
<dbReference type="AlphaFoldDB" id="A0A2N1J4I9"/>
<dbReference type="EMBL" id="NXIF01000015">
    <property type="protein sequence ID" value="PKI81471.1"/>
    <property type="molecule type" value="Genomic_DNA"/>
</dbReference>
<evidence type="ECO:0000313" key="3">
    <source>
        <dbReference type="Proteomes" id="UP000233248"/>
    </source>
</evidence>
<accession>A0A2N1J4I9</accession>
<feature type="transmembrane region" description="Helical" evidence="1">
    <location>
        <begin position="212"/>
        <end position="234"/>
    </location>
</feature>
<feature type="transmembrane region" description="Helical" evidence="1">
    <location>
        <begin position="140"/>
        <end position="163"/>
    </location>
</feature>